<feature type="compositionally biased region" description="Low complexity" evidence="8">
    <location>
        <begin position="957"/>
        <end position="967"/>
    </location>
</feature>
<feature type="compositionally biased region" description="Acidic residues" evidence="8">
    <location>
        <begin position="755"/>
        <end position="767"/>
    </location>
</feature>
<keyword evidence="5" id="KW-0833">Ubl conjugation pathway</keyword>
<dbReference type="InterPro" id="IPR038765">
    <property type="entry name" value="Papain-like_cys_pep_sf"/>
</dbReference>
<feature type="region of interest" description="Disordered" evidence="8">
    <location>
        <begin position="15"/>
        <end position="50"/>
    </location>
</feature>
<dbReference type="SUPFAM" id="SSF54001">
    <property type="entry name" value="Cysteine proteinases"/>
    <property type="match status" value="1"/>
</dbReference>
<keyword evidence="4" id="KW-0645">Protease</keyword>
<accession>A0A9P6JPN3</accession>
<feature type="compositionally biased region" description="Polar residues" evidence="8">
    <location>
        <begin position="339"/>
        <end position="349"/>
    </location>
</feature>
<dbReference type="InterPro" id="IPR028889">
    <property type="entry name" value="USP"/>
</dbReference>
<evidence type="ECO:0000256" key="8">
    <source>
        <dbReference type="SAM" id="MobiDB-lite"/>
    </source>
</evidence>
<dbReference type="PANTHER" id="PTHR24006">
    <property type="entry name" value="UBIQUITIN CARBOXYL-TERMINAL HYDROLASE"/>
    <property type="match status" value="1"/>
</dbReference>
<dbReference type="EMBL" id="MU157856">
    <property type="protein sequence ID" value="KAF9527988.1"/>
    <property type="molecule type" value="Genomic_DNA"/>
</dbReference>
<dbReference type="InterPro" id="IPR001394">
    <property type="entry name" value="Peptidase_C19_UCH"/>
</dbReference>
<dbReference type="InterPro" id="IPR018200">
    <property type="entry name" value="USP_CS"/>
</dbReference>
<feature type="compositionally biased region" description="Low complexity" evidence="8">
    <location>
        <begin position="634"/>
        <end position="651"/>
    </location>
</feature>
<dbReference type="InterPro" id="IPR050164">
    <property type="entry name" value="Peptidase_C19"/>
</dbReference>
<name>A0A9P6JPN3_9AGAR</name>
<dbReference type="AlphaFoldDB" id="A0A9P6JPN3"/>
<protein>
    <recommendedName>
        <fullName evidence="3">ubiquitinyl hydrolase 1</fullName>
        <ecNumber evidence="3">3.4.19.12</ecNumber>
    </recommendedName>
</protein>
<dbReference type="GO" id="GO:0016579">
    <property type="term" value="P:protein deubiquitination"/>
    <property type="evidence" value="ECO:0007669"/>
    <property type="project" value="InterPro"/>
</dbReference>
<evidence type="ECO:0000259" key="9">
    <source>
        <dbReference type="PROSITE" id="PS50235"/>
    </source>
</evidence>
<evidence type="ECO:0000256" key="6">
    <source>
        <dbReference type="ARBA" id="ARBA00022801"/>
    </source>
</evidence>
<keyword evidence="6" id="KW-0378">Hydrolase</keyword>
<feature type="region of interest" description="Disordered" evidence="8">
    <location>
        <begin position="802"/>
        <end position="854"/>
    </location>
</feature>
<dbReference type="GO" id="GO:0006508">
    <property type="term" value="P:proteolysis"/>
    <property type="evidence" value="ECO:0007669"/>
    <property type="project" value="UniProtKB-KW"/>
</dbReference>
<dbReference type="PROSITE" id="PS50235">
    <property type="entry name" value="USP_3"/>
    <property type="match status" value="1"/>
</dbReference>
<gene>
    <name evidence="10" type="ORF">CPB83DRAFT_855133</name>
</gene>
<evidence type="ECO:0000256" key="5">
    <source>
        <dbReference type="ARBA" id="ARBA00022786"/>
    </source>
</evidence>
<feature type="domain" description="USP" evidence="9">
    <location>
        <begin position="80"/>
        <end position="700"/>
    </location>
</feature>
<feature type="region of interest" description="Disordered" evidence="8">
    <location>
        <begin position="471"/>
        <end position="522"/>
    </location>
</feature>
<feature type="region of interest" description="Disordered" evidence="8">
    <location>
        <begin position="753"/>
        <end position="775"/>
    </location>
</feature>
<keyword evidence="7" id="KW-0788">Thiol protease</keyword>
<evidence type="ECO:0000256" key="4">
    <source>
        <dbReference type="ARBA" id="ARBA00022670"/>
    </source>
</evidence>
<dbReference type="GO" id="GO:0004843">
    <property type="term" value="F:cysteine-type deubiquitinase activity"/>
    <property type="evidence" value="ECO:0007669"/>
    <property type="project" value="UniProtKB-EC"/>
</dbReference>
<dbReference type="Proteomes" id="UP000807306">
    <property type="component" value="Unassembled WGS sequence"/>
</dbReference>
<feature type="compositionally biased region" description="Low complexity" evidence="8">
    <location>
        <begin position="871"/>
        <end position="883"/>
    </location>
</feature>
<proteinExistence type="inferred from homology"/>
<feature type="region of interest" description="Disordered" evidence="8">
    <location>
        <begin position="600"/>
        <end position="651"/>
    </location>
</feature>
<feature type="region of interest" description="Disordered" evidence="8">
    <location>
        <begin position="957"/>
        <end position="999"/>
    </location>
</feature>
<feature type="compositionally biased region" description="Polar residues" evidence="8">
    <location>
        <begin position="509"/>
        <end position="522"/>
    </location>
</feature>
<dbReference type="Pfam" id="PF00443">
    <property type="entry name" value="UCH"/>
    <property type="match status" value="1"/>
</dbReference>
<organism evidence="10 11">
    <name type="scientific">Crepidotus variabilis</name>
    <dbReference type="NCBI Taxonomy" id="179855"/>
    <lineage>
        <taxon>Eukaryota</taxon>
        <taxon>Fungi</taxon>
        <taxon>Dikarya</taxon>
        <taxon>Basidiomycota</taxon>
        <taxon>Agaricomycotina</taxon>
        <taxon>Agaricomycetes</taxon>
        <taxon>Agaricomycetidae</taxon>
        <taxon>Agaricales</taxon>
        <taxon>Agaricineae</taxon>
        <taxon>Crepidotaceae</taxon>
        <taxon>Crepidotus</taxon>
    </lineage>
</organism>
<feature type="region of interest" description="Disordered" evidence="8">
    <location>
        <begin position="871"/>
        <end position="913"/>
    </location>
</feature>
<evidence type="ECO:0000256" key="3">
    <source>
        <dbReference type="ARBA" id="ARBA00012759"/>
    </source>
</evidence>
<comment type="similarity">
    <text evidence="2">Belongs to the peptidase C19 family.</text>
</comment>
<evidence type="ECO:0000256" key="2">
    <source>
        <dbReference type="ARBA" id="ARBA00009085"/>
    </source>
</evidence>
<sequence>MVLDGLGISLPWLWGNGQSSKETSGSRSKRHRRKSSSAASKPKGTGVVRTRAEQIAQQKANREHNANTEDSEYDEAQYYPGLVNISGTYCFMNSTLQALASLTYLQPHIDTIHSRAEALDVPTPVIDALQDLFKNLNTPKSSYHALRPHSIIQALSSPQPQPADLSGSFRSTTSSSLFNSREHQDAQELFQLVSECIKNEMIIVDKEGLRDRGIAGVLDIKPSNTSQQGQDESMEAFKNNNKSVFDGLTANRRSCVMCGYTEAVMHFGFDNWQLAVPRLAQSCRLEDCIEDYTRLEILKDCVCRKCSVLATHKRLLTELKTLEEALIIPPTSPTSTPSKLSSNVTPFTASSPVASSSSMPQTSPQKSKPSQSKKKRYKEVKKMEQRVRAALEEGRIEDETLFEGVRLEKVVSPASTKQAMIARPPPVLALHLNRSMHYGSYAAKNSIRVHFPEILDLTPFTTSGSLSTIPTANISTPAPAPATNISFTAPNPPQSDKSNHQGQGQQQQPKRPTTPTQEMYSSASQRTIYRLAAVVCHFGQHSFGHYICYRRKPHPGLSKGVGGKQEWIPPTLVNPQQDFDVDMEGEEIDEGVDGDIETEVEGDGTLRMRKTGNGSAKLRRPSISALFNSRGATSHSSSSSSLSSSSTSSRSSYHFADHSELQAGSGRGWLRISDDSVQEVGIESVLNETGGVFMLYYERVLQPVSSRVYAAKPNGRGTQTPLGRERHLNGGALWNGNGSYTHRPDGALLVNGDTTESEDDTGTETDADGFSIGSEETLKPQTKVVDLNGSVGSLVSEVGVGVMKTSGKGKEKDKSGKNGKEKDKNSERMSMSMYSTGSSGSSSYSGYSSSSRGTGVGARIIRNVSAGRRLLPSSSSLSSSPSSKHQANGHGHSLLFLSPPSPSPSLADIESIGPKPQLSTTLFNGNNLDGSDERVPHEMIASAPSILNAVQIPSSSSSSAAVSASSSKIGSNSTKILHRQPIGPSTAKVLGGGVKVKAR</sequence>
<dbReference type="Gene3D" id="3.90.70.10">
    <property type="entry name" value="Cysteine proteinases"/>
    <property type="match status" value="1"/>
</dbReference>
<evidence type="ECO:0000256" key="1">
    <source>
        <dbReference type="ARBA" id="ARBA00000707"/>
    </source>
</evidence>
<feature type="compositionally biased region" description="Basic and acidic residues" evidence="8">
    <location>
        <begin position="808"/>
        <end position="827"/>
    </location>
</feature>
<evidence type="ECO:0000313" key="11">
    <source>
        <dbReference type="Proteomes" id="UP000807306"/>
    </source>
</evidence>
<dbReference type="PANTHER" id="PTHR24006:SF888">
    <property type="entry name" value="UBIQUITIN CARBOXYL-TERMINAL HYDROLASE 30"/>
    <property type="match status" value="1"/>
</dbReference>
<keyword evidence="11" id="KW-1185">Reference proteome</keyword>
<feature type="compositionally biased region" description="Gly residues" evidence="8">
    <location>
        <begin position="990"/>
        <end position="999"/>
    </location>
</feature>
<comment type="caution">
    <text evidence="10">The sequence shown here is derived from an EMBL/GenBank/DDBJ whole genome shotgun (WGS) entry which is preliminary data.</text>
</comment>
<dbReference type="GO" id="GO:0005634">
    <property type="term" value="C:nucleus"/>
    <property type="evidence" value="ECO:0007669"/>
    <property type="project" value="TreeGrafter"/>
</dbReference>
<evidence type="ECO:0000256" key="7">
    <source>
        <dbReference type="ARBA" id="ARBA00022807"/>
    </source>
</evidence>
<comment type="catalytic activity">
    <reaction evidence="1">
        <text>Thiol-dependent hydrolysis of ester, thioester, amide, peptide and isopeptide bonds formed by the C-terminal Gly of ubiquitin (a 76-residue protein attached to proteins as an intracellular targeting signal).</text>
        <dbReference type="EC" id="3.4.19.12"/>
    </reaction>
</comment>
<dbReference type="GO" id="GO:0005829">
    <property type="term" value="C:cytosol"/>
    <property type="evidence" value="ECO:0007669"/>
    <property type="project" value="TreeGrafter"/>
</dbReference>
<dbReference type="OrthoDB" id="2020758at2759"/>
<dbReference type="EC" id="3.4.19.12" evidence="3"/>
<feature type="region of interest" description="Disordered" evidence="8">
    <location>
        <begin position="329"/>
        <end position="380"/>
    </location>
</feature>
<dbReference type="PROSITE" id="PS00973">
    <property type="entry name" value="USP_2"/>
    <property type="match status" value="1"/>
</dbReference>
<evidence type="ECO:0000313" key="10">
    <source>
        <dbReference type="EMBL" id="KAF9527988.1"/>
    </source>
</evidence>
<feature type="compositionally biased region" description="Low complexity" evidence="8">
    <location>
        <begin position="350"/>
        <end position="370"/>
    </location>
</feature>
<feature type="compositionally biased region" description="Low complexity" evidence="8">
    <location>
        <begin position="829"/>
        <end position="851"/>
    </location>
</feature>
<reference evidence="10" key="1">
    <citation type="submission" date="2020-11" db="EMBL/GenBank/DDBJ databases">
        <authorList>
            <consortium name="DOE Joint Genome Institute"/>
            <person name="Ahrendt S."/>
            <person name="Riley R."/>
            <person name="Andreopoulos W."/>
            <person name="Labutti K."/>
            <person name="Pangilinan J."/>
            <person name="Ruiz-Duenas F.J."/>
            <person name="Barrasa J.M."/>
            <person name="Sanchez-Garcia M."/>
            <person name="Camarero S."/>
            <person name="Miyauchi S."/>
            <person name="Serrano A."/>
            <person name="Linde D."/>
            <person name="Babiker R."/>
            <person name="Drula E."/>
            <person name="Ayuso-Fernandez I."/>
            <person name="Pacheco R."/>
            <person name="Padilla G."/>
            <person name="Ferreira P."/>
            <person name="Barriuso J."/>
            <person name="Kellner H."/>
            <person name="Castanera R."/>
            <person name="Alfaro M."/>
            <person name="Ramirez L."/>
            <person name="Pisabarro A.G."/>
            <person name="Kuo A."/>
            <person name="Tritt A."/>
            <person name="Lipzen A."/>
            <person name="He G."/>
            <person name="Yan M."/>
            <person name="Ng V."/>
            <person name="Cullen D."/>
            <person name="Martin F."/>
            <person name="Rosso M.-N."/>
            <person name="Henrissat B."/>
            <person name="Hibbett D."/>
            <person name="Martinez A.T."/>
            <person name="Grigoriev I.V."/>
        </authorList>
    </citation>
    <scope>NUCLEOTIDE SEQUENCE</scope>
    <source>
        <strain evidence="10">CBS 506.95</strain>
    </source>
</reference>